<organism evidence="1">
    <name type="scientific">viral metagenome</name>
    <dbReference type="NCBI Taxonomy" id="1070528"/>
    <lineage>
        <taxon>unclassified sequences</taxon>
        <taxon>metagenomes</taxon>
        <taxon>organismal metagenomes</taxon>
    </lineage>
</organism>
<accession>A0A6M3IQ85</accession>
<proteinExistence type="predicted"/>
<dbReference type="AlphaFoldDB" id="A0A6M3IQ85"/>
<evidence type="ECO:0000313" key="1">
    <source>
        <dbReference type="EMBL" id="QJA59696.1"/>
    </source>
</evidence>
<dbReference type="EMBL" id="MT141381">
    <property type="protein sequence ID" value="QJA59696.1"/>
    <property type="molecule type" value="Genomic_DNA"/>
</dbReference>
<protein>
    <submittedName>
        <fullName evidence="1">Uncharacterized protein</fullName>
    </submittedName>
</protein>
<gene>
    <name evidence="1" type="ORF">MM415B01245_0008</name>
</gene>
<sequence>MPKQMFFEMLHQGRYIKKVLAEAPGFNSRVSKLCRKMYLLGIHQTLETHMDEIKAGQNIIDYWKHQQSQAER</sequence>
<name>A0A6M3IQ85_9ZZZZ</name>
<reference evidence="1" key="1">
    <citation type="submission" date="2020-03" db="EMBL/GenBank/DDBJ databases">
        <title>The deep terrestrial virosphere.</title>
        <authorList>
            <person name="Holmfeldt K."/>
            <person name="Nilsson E."/>
            <person name="Simone D."/>
            <person name="Lopez-Fernandez M."/>
            <person name="Wu X."/>
            <person name="de Brujin I."/>
            <person name="Lundin D."/>
            <person name="Andersson A."/>
            <person name="Bertilsson S."/>
            <person name="Dopson M."/>
        </authorList>
    </citation>
    <scope>NUCLEOTIDE SEQUENCE</scope>
    <source>
        <strain evidence="1">MM415B01245</strain>
    </source>
</reference>